<dbReference type="EMBL" id="ML119882">
    <property type="protein sequence ID" value="RPA72065.1"/>
    <property type="molecule type" value="Genomic_DNA"/>
</dbReference>
<dbReference type="Proteomes" id="UP000275078">
    <property type="component" value="Unassembled WGS sequence"/>
</dbReference>
<evidence type="ECO:0000313" key="3">
    <source>
        <dbReference type="Proteomes" id="UP000275078"/>
    </source>
</evidence>
<evidence type="ECO:0000313" key="2">
    <source>
        <dbReference type="EMBL" id="RPA72065.1"/>
    </source>
</evidence>
<protein>
    <submittedName>
        <fullName evidence="2">Uncharacterized protein</fullName>
    </submittedName>
</protein>
<sequence>MSPITIPSILSDIGTCADKLSNLTISENETTAGEHDISYFGGSDTSMEEDDNPFDMSGFGSSLLDDSVVHDHTVGTVDSDLIENSNPFHPFIVDADGLVDGLEPEFAFFLHHGLYPDTADSSTSVASTSESVSDFGNPGPDVNAGERGHVETFPEALRISEDMAIFSKMKDSLTDEMIALDRLSRMCITDQIAITSIFDPVLCRQLLGEHACHDLFKHKGYSVFDHYAIKDEQMVFPSVGLRLRFSSMPDGNGGTSTAAEYYHVSWDDAEESHLFKVGVIQRFDFDGYDLMMLLRRDHFIIGNIVSVNVDDKSGKVTFAVEWESGPNCRV</sequence>
<evidence type="ECO:0000256" key="1">
    <source>
        <dbReference type="SAM" id="MobiDB-lite"/>
    </source>
</evidence>
<keyword evidence="3" id="KW-1185">Reference proteome</keyword>
<dbReference type="AlphaFoldDB" id="A0A3N4HCK5"/>
<name>A0A3N4HCK5_ASCIM</name>
<organism evidence="2 3">
    <name type="scientific">Ascobolus immersus RN42</name>
    <dbReference type="NCBI Taxonomy" id="1160509"/>
    <lineage>
        <taxon>Eukaryota</taxon>
        <taxon>Fungi</taxon>
        <taxon>Dikarya</taxon>
        <taxon>Ascomycota</taxon>
        <taxon>Pezizomycotina</taxon>
        <taxon>Pezizomycetes</taxon>
        <taxon>Pezizales</taxon>
        <taxon>Ascobolaceae</taxon>
        <taxon>Ascobolus</taxon>
    </lineage>
</organism>
<proteinExistence type="predicted"/>
<feature type="region of interest" description="Disordered" evidence="1">
    <location>
        <begin position="121"/>
        <end position="147"/>
    </location>
</feature>
<gene>
    <name evidence="2" type="ORF">BJ508DRAFT_315057</name>
</gene>
<accession>A0A3N4HCK5</accession>
<reference evidence="2 3" key="1">
    <citation type="journal article" date="2018" name="Nat. Ecol. Evol.">
        <title>Pezizomycetes genomes reveal the molecular basis of ectomycorrhizal truffle lifestyle.</title>
        <authorList>
            <person name="Murat C."/>
            <person name="Payen T."/>
            <person name="Noel B."/>
            <person name="Kuo A."/>
            <person name="Morin E."/>
            <person name="Chen J."/>
            <person name="Kohler A."/>
            <person name="Krizsan K."/>
            <person name="Balestrini R."/>
            <person name="Da Silva C."/>
            <person name="Montanini B."/>
            <person name="Hainaut M."/>
            <person name="Levati E."/>
            <person name="Barry K.W."/>
            <person name="Belfiori B."/>
            <person name="Cichocki N."/>
            <person name="Clum A."/>
            <person name="Dockter R.B."/>
            <person name="Fauchery L."/>
            <person name="Guy J."/>
            <person name="Iotti M."/>
            <person name="Le Tacon F."/>
            <person name="Lindquist E.A."/>
            <person name="Lipzen A."/>
            <person name="Malagnac F."/>
            <person name="Mello A."/>
            <person name="Molinier V."/>
            <person name="Miyauchi S."/>
            <person name="Poulain J."/>
            <person name="Riccioni C."/>
            <person name="Rubini A."/>
            <person name="Sitrit Y."/>
            <person name="Splivallo R."/>
            <person name="Traeger S."/>
            <person name="Wang M."/>
            <person name="Zifcakova L."/>
            <person name="Wipf D."/>
            <person name="Zambonelli A."/>
            <person name="Paolocci F."/>
            <person name="Nowrousian M."/>
            <person name="Ottonello S."/>
            <person name="Baldrian P."/>
            <person name="Spatafora J.W."/>
            <person name="Henrissat B."/>
            <person name="Nagy L.G."/>
            <person name="Aury J.M."/>
            <person name="Wincker P."/>
            <person name="Grigoriev I.V."/>
            <person name="Bonfante P."/>
            <person name="Martin F.M."/>
        </authorList>
    </citation>
    <scope>NUCLEOTIDE SEQUENCE [LARGE SCALE GENOMIC DNA]</scope>
    <source>
        <strain evidence="2 3">RN42</strain>
    </source>
</reference>
<feature type="compositionally biased region" description="Low complexity" evidence="1">
    <location>
        <begin position="121"/>
        <end position="134"/>
    </location>
</feature>